<evidence type="ECO:0000313" key="4">
    <source>
        <dbReference type="EMBL" id="GAW94005.1"/>
    </source>
</evidence>
<evidence type="ECO:0000256" key="1">
    <source>
        <dbReference type="ARBA" id="ARBA00022679"/>
    </source>
</evidence>
<name>A0A1Z5HXG7_9FIRM</name>
<dbReference type="Pfam" id="PF00534">
    <property type="entry name" value="Glycos_transf_1"/>
    <property type="match status" value="1"/>
</dbReference>
<evidence type="ECO:0000259" key="2">
    <source>
        <dbReference type="Pfam" id="PF00534"/>
    </source>
</evidence>
<gene>
    <name evidence="4" type="ORF">KKC1_31250</name>
</gene>
<keyword evidence="5" id="KW-1185">Reference proteome</keyword>
<dbReference type="OrthoDB" id="9816564at2"/>
<dbReference type="Proteomes" id="UP000197032">
    <property type="component" value="Unassembled WGS sequence"/>
</dbReference>
<evidence type="ECO:0000313" key="5">
    <source>
        <dbReference type="Proteomes" id="UP000197032"/>
    </source>
</evidence>
<feature type="domain" description="Glycosyl transferase family 1" evidence="2">
    <location>
        <begin position="183"/>
        <end position="345"/>
    </location>
</feature>
<proteinExistence type="predicted"/>
<dbReference type="SUPFAM" id="SSF53756">
    <property type="entry name" value="UDP-Glycosyltransferase/glycogen phosphorylase"/>
    <property type="match status" value="1"/>
</dbReference>
<sequence length="369" mass="42390">MKKVCIITSVHPWNDIRIFHKQAKSLAAKYEVQLHGIAPFYYKKVDGIDVFGLPSYSQRWKRPLNWLRLLGRTLKSGASVVHFHDPELIPLGIVLRCLGKKVIYDVHENYPLSILSKEWLPVYLRKFVAAVFKLVEKIAAIFFNRVVAVTPDIASNFKKGDVVVIKNYPLVIDDLIKEVEFKRNQEIHTLIFVGLMRRVRGIAELVKSLDYLSPKHPVKLQLVGSFADEEFAREIEELSRGRNVELLGQVSHREAIGLMVKATVGLLCFHPAPNHLTAMPNKMFEYMGAGLPIVASDFPHWRKIVQQNRCGVTVNPLNPADIARGIEYLLNNPDLREEMGRNGHKAYLERYNWLSQERILLETYEKLFD</sequence>
<dbReference type="PANTHER" id="PTHR46401:SF2">
    <property type="entry name" value="GLYCOSYLTRANSFERASE WBBK-RELATED"/>
    <property type="match status" value="1"/>
</dbReference>
<dbReference type="InterPro" id="IPR001296">
    <property type="entry name" value="Glyco_trans_1"/>
</dbReference>
<evidence type="ECO:0000259" key="3">
    <source>
        <dbReference type="Pfam" id="PF13439"/>
    </source>
</evidence>
<dbReference type="PANTHER" id="PTHR46401">
    <property type="entry name" value="GLYCOSYLTRANSFERASE WBBK-RELATED"/>
    <property type="match status" value="1"/>
</dbReference>
<reference evidence="5" key="1">
    <citation type="journal article" date="2017" name="Appl. Environ. Microbiol.">
        <title>Genomic Analysis of Calderihabitans maritimus KKC1, a Thermophilic, Hydrogenogenic, Carboxydotrophic Bacterium Isolated from Marine Sediment.</title>
        <authorList>
            <person name="Omae K."/>
            <person name="Yoneda Y."/>
            <person name="Fukuyama Y."/>
            <person name="Yoshida T."/>
            <person name="Sako Y."/>
        </authorList>
    </citation>
    <scope>NUCLEOTIDE SEQUENCE [LARGE SCALE GENOMIC DNA]</scope>
    <source>
        <strain evidence="5">KKC1</strain>
    </source>
</reference>
<comment type="caution">
    <text evidence="4">The sequence shown here is derived from an EMBL/GenBank/DDBJ whole genome shotgun (WGS) entry which is preliminary data.</text>
</comment>
<feature type="domain" description="Glycosyltransferase subfamily 4-like N-terminal" evidence="3">
    <location>
        <begin position="44"/>
        <end position="165"/>
    </location>
</feature>
<dbReference type="Gene3D" id="3.40.50.2000">
    <property type="entry name" value="Glycogen Phosphorylase B"/>
    <property type="match status" value="2"/>
</dbReference>
<organism evidence="4 5">
    <name type="scientific">Calderihabitans maritimus</name>
    <dbReference type="NCBI Taxonomy" id="1246530"/>
    <lineage>
        <taxon>Bacteria</taxon>
        <taxon>Bacillati</taxon>
        <taxon>Bacillota</taxon>
        <taxon>Clostridia</taxon>
        <taxon>Neomoorellales</taxon>
        <taxon>Calderihabitantaceae</taxon>
        <taxon>Calderihabitans</taxon>
    </lineage>
</organism>
<keyword evidence="1 4" id="KW-0808">Transferase</keyword>
<dbReference type="GO" id="GO:0016757">
    <property type="term" value="F:glycosyltransferase activity"/>
    <property type="evidence" value="ECO:0007669"/>
    <property type="project" value="InterPro"/>
</dbReference>
<dbReference type="EMBL" id="BDGJ01000197">
    <property type="protein sequence ID" value="GAW94005.1"/>
    <property type="molecule type" value="Genomic_DNA"/>
</dbReference>
<dbReference type="CDD" id="cd03794">
    <property type="entry name" value="GT4_WbuB-like"/>
    <property type="match status" value="1"/>
</dbReference>
<dbReference type="GO" id="GO:0009103">
    <property type="term" value="P:lipopolysaccharide biosynthetic process"/>
    <property type="evidence" value="ECO:0007669"/>
    <property type="project" value="TreeGrafter"/>
</dbReference>
<accession>A0A1Z5HXG7</accession>
<protein>
    <submittedName>
        <fullName evidence="4">Group 1 glycosyl transferase</fullName>
    </submittedName>
</protein>
<dbReference type="AlphaFoldDB" id="A0A1Z5HXG7"/>
<dbReference type="RefSeq" id="WP_088555039.1">
    <property type="nucleotide sequence ID" value="NZ_BDGJ01000197.1"/>
</dbReference>
<dbReference type="Pfam" id="PF13439">
    <property type="entry name" value="Glyco_transf_4"/>
    <property type="match status" value="1"/>
</dbReference>
<dbReference type="InterPro" id="IPR028098">
    <property type="entry name" value="Glyco_trans_4-like_N"/>
</dbReference>